<name>A0A803NGI9_CANSA</name>
<reference evidence="2" key="2">
    <citation type="submission" date="2021-03" db="UniProtKB">
        <authorList>
            <consortium name="EnsemblPlants"/>
        </authorList>
    </citation>
    <scope>IDENTIFICATION</scope>
</reference>
<dbReference type="Pfam" id="PF00078">
    <property type="entry name" value="RVT_1"/>
    <property type="match status" value="1"/>
</dbReference>
<dbReference type="EnsemblPlants" id="evm.model.01.1318">
    <property type="protein sequence ID" value="cds.evm.model.01.1318"/>
    <property type="gene ID" value="evm.TU.01.1318"/>
</dbReference>
<dbReference type="GO" id="GO:0003676">
    <property type="term" value="F:nucleic acid binding"/>
    <property type="evidence" value="ECO:0007669"/>
    <property type="project" value="InterPro"/>
</dbReference>
<dbReference type="Gramene" id="evm.model.01.1318">
    <property type="protein sequence ID" value="cds.evm.model.01.1318"/>
    <property type="gene ID" value="evm.TU.01.1318"/>
</dbReference>
<reference evidence="2" key="1">
    <citation type="submission" date="2018-11" db="EMBL/GenBank/DDBJ databases">
        <authorList>
            <person name="Grassa J C."/>
        </authorList>
    </citation>
    <scope>NUCLEOTIDE SEQUENCE [LARGE SCALE GENOMIC DNA]</scope>
</reference>
<dbReference type="Gene3D" id="3.30.420.10">
    <property type="entry name" value="Ribonuclease H-like superfamily/Ribonuclease H"/>
    <property type="match status" value="1"/>
</dbReference>
<proteinExistence type="predicted"/>
<dbReference type="CDD" id="cd06222">
    <property type="entry name" value="RNase_H_like"/>
    <property type="match status" value="1"/>
</dbReference>
<dbReference type="SUPFAM" id="SSF56219">
    <property type="entry name" value="DNase I-like"/>
    <property type="match status" value="1"/>
</dbReference>
<dbReference type="CDD" id="cd01650">
    <property type="entry name" value="RT_nLTR_like"/>
    <property type="match status" value="1"/>
</dbReference>
<dbReference type="Proteomes" id="UP000596661">
    <property type="component" value="Chromosome 1"/>
</dbReference>
<dbReference type="PANTHER" id="PTHR33116">
    <property type="entry name" value="REVERSE TRANSCRIPTASE ZINC-BINDING DOMAIN-CONTAINING PROTEIN-RELATED-RELATED"/>
    <property type="match status" value="1"/>
</dbReference>
<dbReference type="InterPro" id="IPR002156">
    <property type="entry name" value="RNaseH_domain"/>
</dbReference>
<dbReference type="InterPro" id="IPR036397">
    <property type="entry name" value="RNaseH_sf"/>
</dbReference>
<dbReference type="AlphaFoldDB" id="A0A803NGI9"/>
<sequence>MTAFRTTLDRCLLQDFPFEGDEFTWAKNRKNPTALKERLDWCLINKKWTDVFSMPKLIHLDYFGSDHRALLVNPFPSATTDPIQPRRSRFRFEKMWLSDAECAEIISTTWQMQSDCDLSSNLHINTKKCCEEPSSDAQLEKSILDDLLAKEEQYWQQRSRIEWLKSGDRNTKFFHTKASARNSTNKIKSLKDTNGNLVTDREGITNIISHYFQDLFTASEEDHWALSHVLSTIPTTIHEDQNDFLLRDFTKEDVYSALKSMASDKSPGLDGMSAMFYHHHWHIVGNLVSSVVLHILNENGDPTTFNKTLLTLIPKVTAETTMKDFRPISLCNVIYKLVSKMIVFRFKDVLPLVISETQSAFLPNRLITDNVLVAFEMIHSLKHRKHGTKGYAAIKLDMSKAFDRVEWSFLAAVMGKMGFNIRWISLIMRCLHTTSFSFNLNGSVVGSLIPQRGLRQGDPLSPYLFLICSEGLSRLLQYEEKVGRLKGYAVSRRAPTISHLFFADDSLLFCQADDRSCGSIKRALDIYHRRFGQELNLDKSDVLFSKYSFTSYSERDKKQLFADIKERIWKLMNSWNDKLFSIGGKEVLLKAVVQSIPTYVMSCFKLPSTFSHQLEQMMANFWWGSDKDKKKTHWRKWKLLCKTKMDGGMGFRSFIHFNQALLAKQAWRIIQFPHSLLSRVLKGRYFSHNDFLQASKTGCSSLTWQGICWGRDLLVKGLRLKIGDGSSVQCSSDPWIPRHSEFTPICFLGDTQNLVSYYITDDNEWNLPLLARDFSAVDVDYILSIPLSSSSVSDQWIWHFTNSNEYTVQSGYHLANDLEDSDLSNSSNNQRYLVEILWNPATPIQACSLCSNAWESVEHALFLCKHAKKVWRVAGISLNFDLVSRMSFADFLMLLSTLKSTSEMEQLLCTLWFLWNDRNNFIHGKPGLSPTQLWAKSVAYFCNFQQQSTSSKSIRDSTGAAAQPHWISPPLDKLKMNVDAACDISRNKIGVGIIIRNSSGQVVAAYSKPLTGRLKPQEMEAKALLIGINWAARCNLSINLFESDSLILVNSINSISNAISSFGDLVLDIKNRLSYLSSVCVSHVKRDANQAAHGLAKHALELDDDCMWFEEIPSTIFSVVVNDAL</sequence>
<dbReference type="SUPFAM" id="SSF56672">
    <property type="entry name" value="DNA/RNA polymerases"/>
    <property type="match status" value="1"/>
</dbReference>
<dbReference type="EMBL" id="UZAU01000026">
    <property type="status" value="NOT_ANNOTATED_CDS"/>
    <property type="molecule type" value="Genomic_DNA"/>
</dbReference>
<dbReference type="InterPro" id="IPR036691">
    <property type="entry name" value="Endo/exonu/phosph_ase_sf"/>
</dbReference>
<evidence type="ECO:0000313" key="2">
    <source>
        <dbReference type="EnsemblPlants" id="cds.evm.model.01.1318"/>
    </source>
</evidence>
<dbReference type="GO" id="GO:0004523">
    <property type="term" value="F:RNA-DNA hybrid ribonuclease activity"/>
    <property type="evidence" value="ECO:0007669"/>
    <property type="project" value="InterPro"/>
</dbReference>
<dbReference type="InterPro" id="IPR012337">
    <property type="entry name" value="RNaseH-like_sf"/>
</dbReference>
<evidence type="ECO:0000259" key="1">
    <source>
        <dbReference type="PROSITE" id="PS50878"/>
    </source>
</evidence>
<dbReference type="PROSITE" id="PS50878">
    <property type="entry name" value="RT_POL"/>
    <property type="match status" value="1"/>
</dbReference>
<accession>A0A803NGI9</accession>
<dbReference type="InterPro" id="IPR044730">
    <property type="entry name" value="RNase_H-like_dom_plant"/>
</dbReference>
<dbReference type="InterPro" id="IPR043502">
    <property type="entry name" value="DNA/RNA_pol_sf"/>
</dbReference>
<dbReference type="PANTHER" id="PTHR33116:SF86">
    <property type="entry name" value="REVERSE TRANSCRIPTASE DOMAIN-CONTAINING PROTEIN"/>
    <property type="match status" value="1"/>
</dbReference>
<keyword evidence="3" id="KW-1185">Reference proteome</keyword>
<dbReference type="Pfam" id="PF13456">
    <property type="entry name" value="RVT_3"/>
    <property type="match status" value="1"/>
</dbReference>
<dbReference type="SUPFAM" id="SSF53098">
    <property type="entry name" value="Ribonuclease H-like"/>
    <property type="match status" value="1"/>
</dbReference>
<dbReference type="InterPro" id="IPR000477">
    <property type="entry name" value="RT_dom"/>
</dbReference>
<organism evidence="2 3">
    <name type="scientific">Cannabis sativa</name>
    <name type="common">Hemp</name>
    <name type="synonym">Marijuana</name>
    <dbReference type="NCBI Taxonomy" id="3483"/>
    <lineage>
        <taxon>Eukaryota</taxon>
        <taxon>Viridiplantae</taxon>
        <taxon>Streptophyta</taxon>
        <taxon>Embryophyta</taxon>
        <taxon>Tracheophyta</taxon>
        <taxon>Spermatophyta</taxon>
        <taxon>Magnoliopsida</taxon>
        <taxon>eudicotyledons</taxon>
        <taxon>Gunneridae</taxon>
        <taxon>Pentapetalae</taxon>
        <taxon>rosids</taxon>
        <taxon>fabids</taxon>
        <taxon>Rosales</taxon>
        <taxon>Cannabaceae</taxon>
        <taxon>Cannabis</taxon>
    </lineage>
</organism>
<protein>
    <recommendedName>
        <fullName evidence="1">Reverse transcriptase domain-containing protein</fullName>
    </recommendedName>
</protein>
<feature type="domain" description="Reverse transcriptase" evidence="1">
    <location>
        <begin position="294"/>
        <end position="554"/>
    </location>
</feature>
<evidence type="ECO:0000313" key="3">
    <source>
        <dbReference type="Proteomes" id="UP000596661"/>
    </source>
</evidence>